<dbReference type="OrthoDB" id="9798651at2"/>
<keyword evidence="1" id="KW-0678">Repressor</keyword>
<dbReference type="PROSITE" id="PS00894">
    <property type="entry name" value="HTH_DEOR_1"/>
    <property type="match status" value="1"/>
</dbReference>
<dbReference type="GO" id="GO:0003677">
    <property type="term" value="F:DNA binding"/>
    <property type="evidence" value="ECO:0007669"/>
    <property type="project" value="UniProtKB-KW"/>
</dbReference>
<dbReference type="InterPro" id="IPR014036">
    <property type="entry name" value="DeoR-like_C"/>
</dbReference>
<dbReference type="RefSeq" id="WP_099440054.1">
    <property type="nucleotide sequence ID" value="NZ_CP024091.1"/>
</dbReference>
<protein>
    <submittedName>
        <fullName evidence="6">DeoR family transcriptional regulator</fullName>
    </submittedName>
</protein>
<dbReference type="Pfam" id="PF00455">
    <property type="entry name" value="DeoRC"/>
    <property type="match status" value="1"/>
</dbReference>
<dbReference type="InterPro" id="IPR036388">
    <property type="entry name" value="WH-like_DNA-bd_sf"/>
</dbReference>
<evidence type="ECO:0000256" key="1">
    <source>
        <dbReference type="ARBA" id="ARBA00022491"/>
    </source>
</evidence>
<dbReference type="InterPro" id="IPR001034">
    <property type="entry name" value="DeoR_HTH"/>
</dbReference>
<evidence type="ECO:0000256" key="3">
    <source>
        <dbReference type="ARBA" id="ARBA00023125"/>
    </source>
</evidence>
<dbReference type="SMART" id="SM00420">
    <property type="entry name" value="HTH_DEOR"/>
    <property type="match status" value="1"/>
</dbReference>
<keyword evidence="4" id="KW-0804">Transcription</keyword>
<dbReference type="EMBL" id="CP024091">
    <property type="protein sequence ID" value="ATP58149.1"/>
    <property type="molecule type" value="Genomic_DNA"/>
</dbReference>
<accession>A0A2D1U973</accession>
<dbReference type="Pfam" id="PF08220">
    <property type="entry name" value="HTH_DeoR"/>
    <property type="match status" value="1"/>
</dbReference>
<evidence type="ECO:0000313" key="7">
    <source>
        <dbReference type="Proteomes" id="UP000223749"/>
    </source>
</evidence>
<dbReference type="Gene3D" id="1.10.10.10">
    <property type="entry name" value="Winged helix-like DNA-binding domain superfamily/Winged helix DNA-binding domain"/>
    <property type="match status" value="1"/>
</dbReference>
<dbReference type="InterPro" id="IPR036390">
    <property type="entry name" value="WH_DNA-bd_sf"/>
</dbReference>
<dbReference type="SUPFAM" id="SSF46785">
    <property type="entry name" value="Winged helix' DNA-binding domain"/>
    <property type="match status" value="1"/>
</dbReference>
<gene>
    <name evidence="6" type="ORF">CPT03_17595</name>
</gene>
<evidence type="ECO:0000259" key="5">
    <source>
        <dbReference type="PROSITE" id="PS51000"/>
    </source>
</evidence>
<name>A0A2D1U973_9SPHI</name>
<reference evidence="6 7" key="1">
    <citation type="submission" date="2017-10" db="EMBL/GenBank/DDBJ databases">
        <title>Whole genome of Pedobacter ginsengisoli T01R-27 isolated from tomato rhizosphere.</title>
        <authorList>
            <person name="Weon H.-Y."/>
            <person name="Lee S.A."/>
            <person name="Sang M.K."/>
            <person name="Song J."/>
        </authorList>
    </citation>
    <scope>NUCLEOTIDE SEQUENCE [LARGE SCALE GENOMIC DNA]</scope>
    <source>
        <strain evidence="6 7">T01R-27</strain>
    </source>
</reference>
<dbReference type="InterPro" id="IPR050313">
    <property type="entry name" value="Carb_Metab_HTH_regulators"/>
</dbReference>
<dbReference type="Proteomes" id="UP000223749">
    <property type="component" value="Chromosome"/>
</dbReference>
<feature type="domain" description="HTH deoR-type" evidence="5">
    <location>
        <begin position="3"/>
        <end position="58"/>
    </location>
</feature>
<dbReference type="Gene3D" id="3.40.50.1360">
    <property type="match status" value="1"/>
</dbReference>
<organism evidence="6 7">
    <name type="scientific">Pedobacter ginsengisoli</name>
    <dbReference type="NCBI Taxonomy" id="363852"/>
    <lineage>
        <taxon>Bacteria</taxon>
        <taxon>Pseudomonadati</taxon>
        <taxon>Bacteroidota</taxon>
        <taxon>Sphingobacteriia</taxon>
        <taxon>Sphingobacteriales</taxon>
        <taxon>Sphingobacteriaceae</taxon>
        <taxon>Pedobacter</taxon>
    </lineage>
</organism>
<evidence type="ECO:0000256" key="4">
    <source>
        <dbReference type="ARBA" id="ARBA00023163"/>
    </source>
</evidence>
<dbReference type="PROSITE" id="PS51000">
    <property type="entry name" value="HTH_DEOR_2"/>
    <property type="match status" value="1"/>
</dbReference>
<dbReference type="AlphaFoldDB" id="A0A2D1U973"/>
<dbReference type="KEGG" id="pgs:CPT03_17595"/>
<dbReference type="PANTHER" id="PTHR30363">
    <property type="entry name" value="HTH-TYPE TRANSCRIPTIONAL REGULATOR SRLR-RELATED"/>
    <property type="match status" value="1"/>
</dbReference>
<evidence type="ECO:0000313" key="6">
    <source>
        <dbReference type="EMBL" id="ATP58149.1"/>
    </source>
</evidence>
<keyword evidence="2" id="KW-0805">Transcription regulation</keyword>
<dbReference type="InterPro" id="IPR018356">
    <property type="entry name" value="Tscrpt_reg_HTH_DeoR_CS"/>
</dbReference>
<keyword evidence="7" id="KW-1185">Reference proteome</keyword>
<keyword evidence="3" id="KW-0238">DNA-binding</keyword>
<dbReference type="PANTHER" id="PTHR30363:SF4">
    <property type="entry name" value="GLYCEROL-3-PHOSPHATE REGULON REPRESSOR"/>
    <property type="match status" value="1"/>
</dbReference>
<dbReference type="GO" id="GO:0003700">
    <property type="term" value="F:DNA-binding transcription factor activity"/>
    <property type="evidence" value="ECO:0007669"/>
    <property type="project" value="InterPro"/>
</dbReference>
<sequence length="248" mass="27547">MLKKERHDFVMRQINLHNRVLTSDLVQLLNVSEDTIRRDLQELSDNNKLFKVHGGALSKSYQSSFDDSAVYAKDAKISIAKKAISLIKDGMVVLTGGGTTIIEVAKLLPENLHATFFTISPFVAIELAKYSKIEVILIGGLFSKNSQVTYGGHVINQLSEISADLCLLGTSALHPTDGLTDTDWEINQLKKTMLNFSKRTAVLCISEKLDISLRLKVAPLETIDYLITELPANDSTLNAYQRKNLQIL</sequence>
<dbReference type="InterPro" id="IPR037171">
    <property type="entry name" value="NagB/RpiA_transferase-like"/>
</dbReference>
<dbReference type="SUPFAM" id="SSF100950">
    <property type="entry name" value="NagB/RpiA/CoA transferase-like"/>
    <property type="match status" value="1"/>
</dbReference>
<evidence type="ECO:0000256" key="2">
    <source>
        <dbReference type="ARBA" id="ARBA00023015"/>
    </source>
</evidence>
<proteinExistence type="predicted"/>
<dbReference type="SMART" id="SM01134">
    <property type="entry name" value="DeoRC"/>
    <property type="match status" value="1"/>
</dbReference>
<dbReference type="PRINTS" id="PR00037">
    <property type="entry name" value="HTHLACR"/>
</dbReference>